<organism evidence="1 2">
    <name type="scientific">Puccinia graminis f. sp. tritici</name>
    <dbReference type="NCBI Taxonomy" id="56615"/>
    <lineage>
        <taxon>Eukaryota</taxon>
        <taxon>Fungi</taxon>
        <taxon>Dikarya</taxon>
        <taxon>Basidiomycota</taxon>
        <taxon>Pucciniomycotina</taxon>
        <taxon>Pucciniomycetes</taxon>
        <taxon>Pucciniales</taxon>
        <taxon>Pucciniaceae</taxon>
        <taxon>Puccinia</taxon>
    </lineage>
</organism>
<accession>A0A5B0Q5H2</accession>
<evidence type="ECO:0000313" key="1">
    <source>
        <dbReference type="EMBL" id="KAA1108353.1"/>
    </source>
</evidence>
<comment type="caution">
    <text evidence="1">The sequence shown here is derived from an EMBL/GenBank/DDBJ whole genome shotgun (WGS) entry which is preliminary data.</text>
</comment>
<keyword evidence="2" id="KW-1185">Reference proteome</keyword>
<name>A0A5B0Q5H2_PUCGR</name>
<dbReference type="EMBL" id="VSWC01000028">
    <property type="protein sequence ID" value="KAA1108353.1"/>
    <property type="molecule type" value="Genomic_DNA"/>
</dbReference>
<sequence>MNSFNISLSLSQPDAYIPPRAYNQPTPFKIKLARGPRLHQTAIATSLSTAHPQRLQEPGQSFDDHIQLFDDLPSDCLTIADHHGISRDRTNYGRLYCLFRLGPNVGSLRRRVIRTAWDGVNVLYNMVERLVSEKRSNLALGATILRTPARLSRLTPNHGSRFQSLSKELHDHSTIASSLPPGSLSDRIVPTTWLTVDLRFQSLSNKLNGHSKITSFQSLNRFVKQLPSKSVETVGDSPVILDSSLRRTQPPQSKFNLELSTTSSNSINLTLSRIKTSVFPCLPVQSSTHPQLSCGFLLLNIN</sequence>
<proteinExistence type="predicted"/>
<gene>
    <name evidence="1" type="ORF">PGT21_009477</name>
</gene>
<reference evidence="1 2" key="1">
    <citation type="submission" date="2019-05" db="EMBL/GenBank/DDBJ databases">
        <title>Emergence of the Ug99 lineage of the wheat stem rust pathogen through somatic hybridization.</title>
        <authorList>
            <person name="Li F."/>
            <person name="Upadhyaya N.M."/>
            <person name="Sperschneider J."/>
            <person name="Matny O."/>
            <person name="Nguyen-Phuc H."/>
            <person name="Mago R."/>
            <person name="Raley C."/>
            <person name="Miller M.E."/>
            <person name="Silverstein K.A.T."/>
            <person name="Henningsen E."/>
            <person name="Hirsch C.D."/>
            <person name="Visser B."/>
            <person name="Pretorius Z.A."/>
            <person name="Steffenson B.J."/>
            <person name="Schwessinger B."/>
            <person name="Dodds P.N."/>
            <person name="Figueroa M."/>
        </authorList>
    </citation>
    <scope>NUCLEOTIDE SEQUENCE [LARGE SCALE GENOMIC DNA]</scope>
    <source>
        <strain evidence="1">21-0</strain>
    </source>
</reference>
<protein>
    <submittedName>
        <fullName evidence="1">Uncharacterized protein</fullName>
    </submittedName>
</protein>
<dbReference type="AlphaFoldDB" id="A0A5B0Q5H2"/>
<evidence type="ECO:0000313" key="2">
    <source>
        <dbReference type="Proteomes" id="UP000324748"/>
    </source>
</evidence>
<dbReference type="Proteomes" id="UP000324748">
    <property type="component" value="Unassembled WGS sequence"/>
</dbReference>